<sequence>MQDGLPDSKLHRHGFLKPRAKTSGANLGSTEMGLSLGDAVVSPSRSGVASCHGVDVDADDLAEQRLLVLREVPRVADAAAVAQGEVHVAVGGAEEDLPAVVHRERQPQRHDPLHLRRVRRGGLRDTSKWRHVSARAGGGVGGVLGDDALVLARLRAAVGAELGRVAADVGVARAAAGARRRLRLVAAVGDEEPAVAGEVQVEGEAQEAELVVEVDLVGDVEEGVRRVQPQRLARALRRHGGEEHLAGLVAEE</sequence>
<reference evidence="2" key="1">
    <citation type="submission" date="2014-09" db="EMBL/GenBank/DDBJ databases">
        <authorList>
            <person name="Magalhaes I.L.F."/>
            <person name="Oliveira U."/>
            <person name="Santos F.R."/>
            <person name="Vidigal T.H.D.A."/>
            <person name="Brescovit A.D."/>
            <person name="Santos A.J."/>
        </authorList>
    </citation>
    <scope>NUCLEOTIDE SEQUENCE</scope>
    <source>
        <tissue evidence="2">Shoot tissue taken approximately 20 cm above the soil surface</tissue>
    </source>
</reference>
<feature type="region of interest" description="Disordered" evidence="1">
    <location>
        <begin position="1"/>
        <end position="28"/>
    </location>
</feature>
<evidence type="ECO:0000313" key="2">
    <source>
        <dbReference type="EMBL" id="JAD15975.1"/>
    </source>
</evidence>
<organism evidence="2">
    <name type="scientific">Arundo donax</name>
    <name type="common">Giant reed</name>
    <name type="synonym">Donax arundinaceus</name>
    <dbReference type="NCBI Taxonomy" id="35708"/>
    <lineage>
        <taxon>Eukaryota</taxon>
        <taxon>Viridiplantae</taxon>
        <taxon>Streptophyta</taxon>
        <taxon>Embryophyta</taxon>
        <taxon>Tracheophyta</taxon>
        <taxon>Spermatophyta</taxon>
        <taxon>Magnoliopsida</taxon>
        <taxon>Liliopsida</taxon>
        <taxon>Poales</taxon>
        <taxon>Poaceae</taxon>
        <taxon>PACMAD clade</taxon>
        <taxon>Arundinoideae</taxon>
        <taxon>Arundineae</taxon>
        <taxon>Arundo</taxon>
    </lineage>
</organism>
<proteinExistence type="predicted"/>
<dbReference type="AlphaFoldDB" id="A0A0A9SRY6"/>
<dbReference type="EMBL" id="GBRH01281920">
    <property type="protein sequence ID" value="JAD15975.1"/>
    <property type="molecule type" value="Transcribed_RNA"/>
</dbReference>
<feature type="compositionally biased region" description="Basic residues" evidence="1">
    <location>
        <begin position="10"/>
        <end position="20"/>
    </location>
</feature>
<protein>
    <submittedName>
        <fullName evidence="2">Uncharacterized protein</fullName>
    </submittedName>
</protein>
<accession>A0A0A9SRY6</accession>
<reference evidence="2" key="2">
    <citation type="journal article" date="2015" name="Data Brief">
        <title>Shoot transcriptome of the giant reed, Arundo donax.</title>
        <authorList>
            <person name="Barrero R.A."/>
            <person name="Guerrero F.D."/>
            <person name="Moolhuijzen P."/>
            <person name="Goolsby J.A."/>
            <person name="Tidwell J."/>
            <person name="Bellgard S.E."/>
            <person name="Bellgard M.I."/>
        </authorList>
    </citation>
    <scope>NUCLEOTIDE SEQUENCE</scope>
    <source>
        <tissue evidence="2">Shoot tissue taken approximately 20 cm above the soil surface</tissue>
    </source>
</reference>
<name>A0A0A9SRY6_ARUDO</name>
<evidence type="ECO:0000256" key="1">
    <source>
        <dbReference type="SAM" id="MobiDB-lite"/>
    </source>
</evidence>